<dbReference type="Proteomes" id="UP000192980">
    <property type="component" value="Unassembled WGS sequence"/>
</dbReference>
<evidence type="ECO:0000256" key="5">
    <source>
        <dbReference type="ARBA" id="ARBA00022729"/>
    </source>
</evidence>
<dbReference type="AlphaFoldDB" id="A0A1X7KG65"/>
<dbReference type="Gene3D" id="2.170.130.10">
    <property type="entry name" value="TonB-dependent receptor, plug domain"/>
    <property type="match status" value="1"/>
</dbReference>
<dbReference type="InterPro" id="IPR012910">
    <property type="entry name" value="Plug_dom"/>
</dbReference>
<dbReference type="PANTHER" id="PTHR30069">
    <property type="entry name" value="TONB-DEPENDENT OUTER MEMBRANE RECEPTOR"/>
    <property type="match status" value="1"/>
</dbReference>
<dbReference type="Pfam" id="PF07715">
    <property type="entry name" value="Plug"/>
    <property type="match status" value="1"/>
</dbReference>
<protein>
    <submittedName>
        <fullName evidence="14">Outer membrane receptor proteins, mostly Fe transport</fullName>
    </submittedName>
</protein>
<feature type="domain" description="TonB-dependent receptor plug" evidence="13">
    <location>
        <begin position="131"/>
        <end position="255"/>
    </location>
</feature>
<evidence type="ECO:0000256" key="6">
    <source>
        <dbReference type="ARBA" id="ARBA00023077"/>
    </source>
</evidence>
<organism evidence="14 15">
    <name type="scientific">Sphingobacterium psychroaquaticum</name>
    <dbReference type="NCBI Taxonomy" id="561061"/>
    <lineage>
        <taxon>Bacteria</taxon>
        <taxon>Pseudomonadati</taxon>
        <taxon>Bacteroidota</taxon>
        <taxon>Sphingobacteriia</taxon>
        <taxon>Sphingobacteriales</taxon>
        <taxon>Sphingobacteriaceae</taxon>
        <taxon>Sphingobacterium</taxon>
    </lineage>
</organism>
<evidence type="ECO:0000313" key="14">
    <source>
        <dbReference type="EMBL" id="SMG40130.1"/>
    </source>
</evidence>
<dbReference type="InterPro" id="IPR036942">
    <property type="entry name" value="Beta-barrel_TonB_sf"/>
</dbReference>
<evidence type="ECO:0000256" key="8">
    <source>
        <dbReference type="ARBA" id="ARBA00023170"/>
    </source>
</evidence>
<dbReference type="EMBL" id="FXAU01000005">
    <property type="protein sequence ID" value="SMG40130.1"/>
    <property type="molecule type" value="Genomic_DNA"/>
</dbReference>
<keyword evidence="2 10" id="KW-0813">Transport</keyword>
<keyword evidence="3 10" id="KW-1134">Transmembrane beta strand</keyword>
<keyword evidence="7 10" id="KW-0472">Membrane</keyword>
<dbReference type="InterPro" id="IPR037066">
    <property type="entry name" value="Plug_dom_sf"/>
</dbReference>
<evidence type="ECO:0000256" key="3">
    <source>
        <dbReference type="ARBA" id="ARBA00022452"/>
    </source>
</evidence>
<evidence type="ECO:0000256" key="11">
    <source>
        <dbReference type="RuleBase" id="RU003357"/>
    </source>
</evidence>
<evidence type="ECO:0000256" key="1">
    <source>
        <dbReference type="ARBA" id="ARBA00004571"/>
    </source>
</evidence>
<proteinExistence type="inferred from homology"/>
<sequence length="914" mass="102006">MNRILVVIAIGTGLYLPFSAAAKGRSLEYITVQQQEQQKVSGKVIHQGKPVRGATVRLKELELFAMTDAEGTFVFPNVPVGNYTLQVQYTGMKPIEVKAITGAKPVEIALIENSIALEDIQVVGQVSNVKGATSTYISRQAIEHLQATNLGELLQLLPGQKIGNPSFSGVNKPLIRQMGDVNGDNVAAMGTAVIINGAQLSNNADLQAANTARGGVLSNFSNSTGMGTDLRQLSADNVESVEVIRGIPSVEYGDLTSGILDVKTKAAVEPLQAKFRLNPTMRQAWLGQGFSTGKNGGALFVDVDYTHASDKQIQTSESYQRINTSLQYTHTVGRNKNLYTNTNLSFGGYFDNSRIDQDLIIQQELKRAENYDLRFSTNGRWNIDKRFARNINYVLSAQYGIQHGFQQGMTNGQISAVSSALENGTNEVPYLPSNYLAKLWIDGKPLNVQAKVSDNFYFSTGAVRHGIVVGGQYSLDKNFGVGKTFDPMAPPAALGNIATRPRSFNDIPAMQQLSFYLEDKVSANLFNRELSIVAGLRYDNIQPFADNSKYAFSPRINASYTLIDGLNIRGGYGHSAKAPGLIYLYPENAYADIFSLNYYKENPAESLALMTTRVFSTENRDLQIAKSKKAEVGLDYRFLKNKRVYLTYYNEHTKNGYSMFDQYNFATVPMYTVLSQEAGKKPELSPVVKDSLYVTDYKRPGNNVNITNRGFEFDVDFGRVEAIRTSFTVNGAYMYTKRMDNTPLVYARRVAGEAYNRLGVFENRGKEYEQFVSTIRAIHHIPELRLIVSLTAQTVWMDKNRYLNYTSRPYAVIPMVEGGAGNIVELTPAEIAAIPETSGIYLSIADNYYKEESWKPLWLFNMKLTKEFGKNYGFSFYVNNITNSRPLRNSTRYPDQYEKRNIPIFFGSELTFKF</sequence>
<comment type="subcellular location">
    <subcellularLocation>
        <location evidence="1 10">Cell outer membrane</location>
        <topology evidence="1 10">Multi-pass membrane protein</topology>
    </subcellularLocation>
</comment>
<dbReference type="GO" id="GO:0015344">
    <property type="term" value="F:siderophore uptake transmembrane transporter activity"/>
    <property type="evidence" value="ECO:0007669"/>
    <property type="project" value="TreeGrafter"/>
</dbReference>
<evidence type="ECO:0000256" key="7">
    <source>
        <dbReference type="ARBA" id="ARBA00023136"/>
    </source>
</evidence>
<dbReference type="Gene3D" id="2.40.170.20">
    <property type="entry name" value="TonB-dependent receptor, beta-barrel domain"/>
    <property type="match status" value="1"/>
</dbReference>
<dbReference type="Pfam" id="PF13715">
    <property type="entry name" value="CarbopepD_reg_2"/>
    <property type="match status" value="1"/>
</dbReference>
<dbReference type="PROSITE" id="PS52016">
    <property type="entry name" value="TONB_DEPENDENT_REC_3"/>
    <property type="match status" value="1"/>
</dbReference>
<name>A0A1X7KG65_9SPHI</name>
<comment type="similarity">
    <text evidence="10 11">Belongs to the TonB-dependent receptor family.</text>
</comment>
<evidence type="ECO:0000256" key="2">
    <source>
        <dbReference type="ARBA" id="ARBA00022448"/>
    </source>
</evidence>
<dbReference type="GO" id="GO:0009279">
    <property type="term" value="C:cell outer membrane"/>
    <property type="evidence" value="ECO:0007669"/>
    <property type="project" value="UniProtKB-SubCell"/>
</dbReference>
<evidence type="ECO:0000313" key="15">
    <source>
        <dbReference type="Proteomes" id="UP000192980"/>
    </source>
</evidence>
<evidence type="ECO:0000256" key="10">
    <source>
        <dbReference type="PROSITE-ProRule" id="PRU01360"/>
    </source>
</evidence>
<dbReference type="Gene3D" id="2.60.40.1120">
    <property type="entry name" value="Carboxypeptidase-like, regulatory domain"/>
    <property type="match status" value="1"/>
</dbReference>
<feature type="domain" description="TonB-dependent receptor-like beta-barrel" evidence="12">
    <location>
        <begin position="323"/>
        <end position="881"/>
    </location>
</feature>
<keyword evidence="5" id="KW-0732">Signal</keyword>
<dbReference type="SUPFAM" id="SSF56935">
    <property type="entry name" value="Porins"/>
    <property type="match status" value="1"/>
</dbReference>
<evidence type="ECO:0000256" key="4">
    <source>
        <dbReference type="ARBA" id="ARBA00022692"/>
    </source>
</evidence>
<dbReference type="InterPro" id="IPR039426">
    <property type="entry name" value="TonB-dep_rcpt-like"/>
</dbReference>
<dbReference type="Pfam" id="PF00593">
    <property type="entry name" value="TonB_dep_Rec_b-barrel"/>
    <property type="match status" value="1"/>
</dbReference>
<keyword evidence="6 11" id="KW-0798">TonB box</keyword>
<dbReference type="InterPro" id="IPR000531">
    <property type="entry name" value="Beta-barrel_TonB"/>
</dbReference>
<keyword evidence="9 10" id="KW-0998">Cell outer membrane</keyword>
<evidence type="ECO:0000259" key="13">
    <source>
        <dbReference type="Pfam" id="PF07715"/>
    </source>
</evidence>
<evidence type="ECO:0000259" key="12">
    <source>
        <dbReference type="Pfam" id="PF00593"/>
    </source>
</evidence>
<dbReference type="SUPFAM" id="SSF49464">
    <property type="entry name" value="Carboxypeptidase regulatory domain-like"/>
    <property type="match status" value="1"/>
</dbReference>
<gene>
    <name evidence="14" type="ORF">SAMN05660862_2857</name>
</gene>
<keyword evidence="4 10" id="KW-0812">Transmembrane</keyword>
<dbReference type="RefSeq" id="WP_085473576.1">
    <property type="nucleotide sequence ID" value="NZ_FXAU01000005.1"/>
</dbReference>
<accession>A0A1X7KG65</accession>
<evidence type="ECO:0000256" key="9">
    <source>
        <dbReference type="ARBA" id="ARBA00023237"/>
    </source>
</evidence>
<keyword evidence="8 14" id="KW-0675">Receptor</keyword>
<reference evidence="14 15" key="1">
    <citation type="submission" date="2017-04" db="EMBL/GenBank/DDBJ databases">
        <authorList>
            <person name="Afonso C.L."/>
            <person name="Miller P.J."/>
            <person name="Scott M.A."/>
            <person name="Spackman E."/>
            <person name="Goraichik I."/>
            <person name="Dimitrov K.M."/>
            <person name="Suarez D.L."/>
            <person name="Swayne D.E."/>
        </authorList>
    </citation>
    <scope>NUCLEOTIDE SEQUENCE [LARGE SCALE GENOMIC DNA]</scope>
    <source>
        <strain evidence="14 15">DSM 22418</strain>
    </source>
</reference>
<dbReference type="GO" id="GO:0044718">
    <property type="term" value="P:siderophore transmembrane transport"/>
    <property type="evidence" value="ECO:0007669"/>
    <property type="project" value="TreeGrafter"/>
</dbReference>
<dbReference type="OrthoDB" id="1151166at2"/>
<keyword evidence="15" id="KW-1185">Reference proteome</keyword>
<dbReference type="InterPro" id="IPR008969">
    <property type="entry name" value="CarboxyPept-like_regulatory"/>
</dbReference>
<dbReference type="PANTHER" id="PTHR30069:SF29">
    <property type="entry name" value="HEMOGLOBIN AND HEMOGLOBIN-HAPTOGLOBIN-BINDING PROTEIN 1-RELATED"/>
    <property type="match status" value="1"/>
</dbReference>
<dbReference type="STRING" id="561061.SAMN05660862_2857"/>